<dbReference type="AlphaFoldDB" id="A0AA50Q7K8"/>
<dbReference type="RefSeq" id="WP_306761953.1">
    <property type="nucleotide sequence ID" value="NZ_CP118224.1"/>
</dbReference>
<sequence>MYNHNAPAQAELPSARQLLRSTLIAAATATALLITVVLPAEYAIDPTGIGRVLGLTEMGEIKEQLAAEAEQDAAGANTSSETIALVAPGENVAPLAEPQPTAIVEQPAPVVVEEAAPATPLWRDEISITLSPGQGAEVKLTMSEGATASFSWESNGGPVNYDTHGDGGGRSISYEKGRGVDSDSGELTAAFKGNHGWFFRNRNSADVTVVLRTDGEYGQMKRVL</sequence>
<keyword evidence="2" id="KW-1185">Reference proteome</keyword>
<gene>
    <name evidence="1" type="ORF">PU634_16645</name>
</gene>
<dbReference type="EMBL" id="CP118224">
    <property type="protein sequence ID" value="WMC10675.1"/>
    <property type="molecule type" value="Genomic_DNA"/>
</dbReference>
<evidence type="ECO:0000313" key="1">
    <source>
        <dbReference type="EMBL" id="WMC10675.1"/>
    </source>
</evidence>
<organism evidence="1 2">
    <name type="scientific">Oceanimonas pelagia</name>
    <dbReference type="NCBI Taxonomy" id="3028314"/>
    <lineage>
        <taxon>Bacteria</taxon>
        <taxon>Pseudomonadati</taxon>
        <taxon>Pseudomonadota</taxon>
        <taxon>Gammaproteobacteria</taxon>
        <taxon>Aeromonadales</taxon>
        <taxon>Aeromonadaceae</taxon>
        <taxon>Oceanimonas</taxon>
    </lineage>
</organism>
<keyword evidence="1" id="KW-0472">Membrane</keyword>
<accession>A0AA50Q7K8</accession>
<name>A0AA50Q7K8_9GAMM</name>
<dbReference type="Proteomes" id="UP001223802">
    <property type="component" value="Chromosome"/>
</dbReference>
<keyword evidence="1" id="KW-0812">Transmembrane</keyword>
<reference evidence="1 2" key="1">
    <citation type="submission" date="2023-02" db="EMBL/GenBank/DDBJ databases">
        <title>Complete genome sequence of a novel bacterium Oceanimonas sp. NTOU-MSR1 isolated from marine coast sediment.</title>
        <authorList>
            <person name="Yang H.-T."/>
            <person name="Chen Y.-L."/>
            <person name="Ho Y.-N."/>
        </authorList>
    </citation>
    <scope>NUCLEOTIDE SEQUENCE [LARGE SCALE GENOMIC DNA]</scope>
    <source>
        <strain evidence="1 2">NTOU-MSR1</strain>
    </source>
</reference>
<dbReference type="KEGG" id="ope:PU634_16645"/>
<proteinExistence type="predicted"/>
<protein>
    <submittedName>
        <fullName evidence="1">Transmembrane anchor protein</fullName>
    </submittedName>
</protein>
<evidence type="ECO:0000313" key="2">
    <source>
        <dbReference type="Proteomes" id="UP001223802"/>
    </source>
</evidence>